<feature type="compositionally biased region" description="Polar residues" evidence="1">
    <location>
        <begin position="74"/>
        <end position="88"/>
    </location>
</feature>
<accession>A0AA88THM4</accession>
<comment type="caution">
    <text evidence="2">The sequence shown here is derived from an EMBL/GenBank/DDBJ whole genome shotgun (WGS) entry which is preliminary data.</text>
</comment>
<evidence type="ECO:0000313" key="3">
    <source>
        <dbReference type="Proteomes" id="UP001187343"/>
    </source>
</evidence>
<dbReference type="EMBL" id="JAUYZG010000025">
    <property type="protein sequence ID" value="KAK2867105.1"/>
    <property type="molecule type" value="Genomic_DNA"/>
</dbReference>
<gene>
    <name evidence="2" type="ORF">Q8A67_025222</name>
</gene>
<proteinExistence type="predicted"/>
<dbReference type="AlphaFoldDB" id="A0AA88THM4"/>
<feature type="compositionally biased region" description="Polar residues" evidence="1">
    <location>
        <begin position="26"/>
        <end position="36"/>
    </location>
</feature>
<evidence type="ECO:0000313" key="2">
    <source>
        <dbReference type="EMBL" id="KAK2867105.1"/>
    </source>
</evidence>
<name>A0AA88THM4_9TELE</name>
<feature type="region of interest" description="Disordered" evidence="1">
    <location>
        <begin position="25"/>
        <end position="45"/>
    </location>
</feature>
<feature type="region of interest" description="Disordered" evidence="1">
    <location>
        <begin position="68"/>
        <end position="88"/>
    </location>
</feature>
<evidence type="ECO:0000256" key="1">
    <source>
        <dbReference type="SAM" id="MobiDB-lite"/>
    </source>
</evidence>
<dbReference type="Proteomes" id="UP001187343">
    <property type="component" value="Unassembled WGS sequence"/>
</dbReference>
<keyword evidence="3" id="KW-1185">Reference proteome</keyword>
<sequence length="88" mass="9545">MKELLPVPLSSRGFIVDRWRSLFMGDSSNNEVQPNSPRRGVERHGEVPVGVLQPGISCPERIMPAAEPAGAVESSRNPHCSVLSVHTS</sequence>
<reference evidence="2" key="1">
    <citation type="submission" date="2023-08" db="EMBL/GenBank/DDBJ databases">
        <title>Chromosome-level Genome Assembly of mud carp (Cirrhinus molitorella).</title>
        <authorList>
            <person name="Liu H."/>
        </authorList>
    </citation>
    <scope>NUCLEOTIDE SEQUENCE</scope>
    <source>
        <strain evidence="2">Prfri</strain>
        <tissue evidence="2">Muscle</tissue>
    </source>
</reference>
<organism evidence="2 3">
    <name type="scientific">Cirrhinus molitorella</name>
    <name type="common">mud carp</name>
    <dbReference type="NCBI Taxonomy" id="172907"/>
    <lineage>
        <taxon>Eukaryota</taxon>
        <taxon>Metazoa</taxon>
        <taxon>Chordata</taxon>
        <taxon>Craniata</taxon>
        <taxon>Vertebrata</taxon>
        <taxon>Euteleostomi</taxon>
        <taxon>Actinopterygii</taxon>
        <taxon>Neopterygii</taxon>
        <taxon>Teleostei</taxon>
        <taxon>Ostariophysi</taxon>
        <taxon>Cypriniformes</taxon>
        <taxon>Cyprinidae</taxon>
        <taxon>Labeoninae</taxon>
        <taxon>Labeonini</taxon>
        <taxon>Cirrhinus</taxon>
    </lineage>
</organism>
<protein>
    <submittedName>
        <fullName evidence="2">Uncharacterized protein</fullName>
    </submittedName>
</protein>